<evidence type="ECO:0000256" key="3">
    <source>
        <dbReference type="SAM" id="Phobius"/>
    </source>
</evidence>
<protein>
    <submittedName>
        <fullName evidence="4">Uncharacterized protein</fullName>
    </submittedName>
</protein>
<comment type="caution">
    <text evidence="4">The sequence shown here is derived from an EMBL/GenBank/DDBJ whole genome shotgun (WGS) entry which is preliminary data.</text>
</comment>
<reference evidence="4 5" key="1">
    <citation type="journal article" date="2017" name="Water Res.">
        <title>Discovery and metagenomic analysis of an anammox bacterial enrichment related to Candidatus "Brocadia caroliniensis" in a full-scale glycerol-fed nitritation-denitritation separate centrate treatment process.</title>
        <authorList>
            <person name="Park H."/>
            <person name="Brotto A.C."/>
            <person name="van Loosdrecht M.C."/>
            <person name="Chandran K."/>
        </authorList>
    </citation>
    <scope>NUCLEOTIDE SEQUENCE [LARGE SCALE GENOMIC DNA]</scope>
    <source>
        <strain evidence="4">26THWARD</strain>
    </source>
</reference>
<evidence type="ECO:0000313" key="4">
    <source>
        <dbReference type="EMBL" id="OOP56300.1"/>
    </source>
</evidence>
<feature type="coiled-coil region" evidence="2">
    <location>
        <begin position="280"/>
        <end position="307"/>
    </location>
</feature>
<evidence type="ECO:0000313" key="5">
    <source>
        <dbReference type="Proteomes" id="UP000189681"/>
    </source>
</evidence>
<sequence>MKHTIQKGAITTLAIIVTVVITSITLDTFAELKHQLPQPQKDTGKISIQDSQNVVTGSINAKGDVIIGGSKVTNIYGFDDYQKLVEQIKELEQDLKDIPPDKVVSRLHKGKKLEELRKQEQDFKQQVIRLAETFNKIEINTERLKQAQQYFAQGKFREADAVLKAEELSLDQKQLLDAKVRKTRELEELNKQLISNSSEFLIKAQITATNFSNPNRFQDACSFYEKSIQSYPTFENLFQYAYFLYEHNQHNDAGRYYQEVMNKFGREMDTATRAMTLNNLGALQAAKNEFEDALKSYREALEIYRKLAQANPQSYLPDVAMTLINLSIFYQASQPDKETSIKYAIEALEILAPFLEKAPYTQRYAQSARQVLQGWGVDIEKMLAEGSSLAK</sequence>
<feature type="repeat" description="TPR" evidence="1">
    <location>
        <begin position="274"/>
        <end position="307"/>
    </location>
</feature>
<dbReference type="SMART" id="SM00028">
    <property type="entry name" value="TPR"/>
    <property type="match status" value="1"/>
</dbReference>
<evidence type="ECO:0000256" key="2">
    <source>
        <dbReference type="SAM" id="Coils"/>
    </source>
</evidence>
<keyword evidence="3" id="KW-1133">Transmembrane helix</keyword>
<dbReference type="Proteomes" id="UP000189681">
    <property type="component" value="Unassembled WGS sequence"/>
</dbReference>
<keyword evidence="1" id="KW-0802">TPR repeat</keyword>
<keyword evidence="2" id="KW-0175">Coiled coil</keyword>
<evidence type="ECO:0000256" key="1">
    <source>
        <dbReference type="PROSITE-ProRule" id="PRU00339"/>
    </source>
</evidence>
<name>A0A1V4AT78_9BACT</name>
<dbReference type="AlphaFoldDB" id="A0A1V4AT78"/>
<dbReference type="Pfam" id="PF13424">
    <property type="entry name" value="TPR_12"/>
    <property type="match status" value="1"/>
</dbReference>
<dbReference type="EMBL" id="AYTS01000085">
    <property type="protein sequence ID" value="OOP56300.1"/>
    <property type="molecule type" value="Genomic_DNA"/>
</dbReference>
<keyword evidence="3" id="KW-0812">Transmembrane</keyword>
<dbReference type="InterPro" id="IPR011990">
    <property type="entry name" value="TPR-like_helical_dom_sf"/>
</dbReference>
<organism evidence="4 5">
    <name type="scientific">Candidatus Brocadia carolinensis</name>
    <dbReference type="NCBI Taxonomy" id="1004156"/>
    <lineage>
        <taxon>Bacteria</taxon>
        <taxon>Pseudomonadati</taxon>
        <taxon>Planctomycetota</taxon>
        <taxon>Candidatus Brocadiia</taxon>
        <taxon>Candidatus Brocadiales</taxon>
        <taxon>Candidatus Brocadiaceae</taxon>
        <taxon>Candidatus Brocadia</taxon>
    </lineage>
</organism>
<gene>
    <name evidence="4" type="ORF">AYP45_09565</name>
</gene>
<dbReference type="SUPFAM" id="SSF48452">
    <property type="entry name" value="TPR-like"/>
    <property type="match status" value="1"/>
</dbReference>
<dbReference type="STRING" id="1004156.AYP45_09565"/>
<dbReference type="Gene3D" id="1.25.40.10">
    <property type="entry name" value="Tetratricopeptide repeat domain"/>
    <property type="match status" value="1"/>
</dbReference>
<proteinExistence type="predicted"/>
<keyword evidence="3" id="KW-0472">Membrane</keyword>
<feature type="transmembrane region" description="Helical" evidence="3">
    <location>
        <begin position="12"/>
        <end position="30"/>
    </location>
</feature>
<accession>A0A1V4AT78</accession>
<dbReference type="PROSITE" id="PS50005">
    <property type="entry name" value="TPR"/>
    <property type="match status" value="1"/>
</dbReference>
<dbReference type="InterPro" id="IPR019734">
    <property type="entry name" value="TPR_rpt"/>
</dbReference>